<gene>
    <name evidence="2" type="primary">jg26209</name>
    <name evidence="2" type="ORF">PAEG_LOCUS23781</name>
</gene>
<keyword evidence="3" id="KW-1185">Reference proteome</keyword>
<evidence type="ECO:0000256" key="1">
    <source>
        <dbReference type="SAM" id="MobiDB-lite"/>
    </source>
</evidence>
<comment type="caution">
    <text evidence="2">The sequence shown here is derived from an EMBL/GenBank/DDBJ whole genome shotgun (WGS) entry which is preliminary data.</text>
</comment>
<name>A0A8S4SFH2_9NEOP</name>
<dbReference type="EMBL" id="CAKXAJ010026170">
    <property type="protein sequence ID" value="CAH2260809.1"/>
    <property type="molecule type" value="Genomic_DNA"/>
</dbReference>
<protein>
    <submittedName>
        <fullName evidence="2">Jg26209 protein</fullName>
    </submittedName>
</protein>
<reference evidence="2" key="1">
    <citation type="submission" date="2022-03" db="EMBL/GenBank/DDBJ databases">
        <authorList>
            <person name="Lindestad O."/>
        </authorList>
    </citation>
    <scope>NUCLEOTIDE SEQUENCE</scope>
</reference>
<proteinExistence type="predicted"/>
<evidence type="ECO:0000313" key="2">
    <source>
        <dbReference type="EMBL" id="CAH2260809.1"/>
    </source>
</evidence>
<dbReference type="Proteomes" id="UP000838756">
    <property type="component" value="Unassembled WGS sequence"/>
</dbReference>
<organism evidence="2 3">
    <name type="scientific">Pararge aegeria aegeria</name>
    <dbReference type="NCBI Taxonomy" id="348720"/>
    <lineage>
        <taxon>Eukaryota</taxon>
        <taxon>Metazoa</taxon>
        <taxon>Ecdysozoa</taxon>
        <taxon>Arthropoda</taxon>
        <taxon>Hexapoda</taxon>
        <taxon>Insecta</taxon>
        <taxon>Pterygota</taxon>
        <taxon>Neoptera</taxon>
        <taxon>Endopterygota</taxon>
        <taxon>Lepidoptera</taxon>
        <taxon>Glossata</taxon>
        <taxon>Ditrysia</taxon>
        <taxon>Papilionoidea</taxon>
        <taxon>Nymphalidae</taxon>
        <taxon>Satyrinae</taxon>
        <taxon>Satyrini</taxon>
        <taxon>Parargina</taxon>
        <taxon>Pararge</taxon>
    </lineage>
</organism>
<feature type="compositionally biased region" description="Polar residues" evidence="1">
    <location>
        <begin position="85"/>
        <end position="100"/>
    </location>
</feature>
<accession>A0A8S4SFH2</accession>
<feature type="region of interest" description="Disordered" evidence="1">
    <location>
        <begin position="74"/>
        <end position="100"/>
    </location>
</feature>
<dbReference type="OrthoDB" id="7466345at2759"/>
<evidence type="ECO:0000313" key="3">
    <source>
        <dbReference type="Proteomes" id="UP000838756"/>
    </source>
</evidence>
<dbReference type="AlphaFoldDB" id="A0A8S4SFH2"/>
<sequence>MRSFVNEPEIPTAQQVAKLKWQSAGHIARGPMDVEITRCWNGDLAHSGVHRIFDQGMHKAVLLCMYEVHATARTGKRSVDRPRGGQTTSNESMEVTGNKQSGTVDFGSLYKIPMSSSGRQSVEVMMMVTGNYVKAVPPKVPEVQSSNSGVTHQQF</sequence>